<evidence type="ECO:0000256" key="8">
    <source>
        <dbReference type="ARBA" id="ARBA00077656"/>
    </source>
</evidence>
<evidence type="ECO:0000259" key="11">
    <source>
        <dbReference type="PROSITE" id="PS51767"/>
    </source>
</evidence>
<feature type="active site" evidence="9">
    <location>
        <position position="218"/>
    </location>
</feature>
<evidence type="ECO:0000256" key="10">
    <source>
        <dbReference type="RuleBase" id="RU000454"/>
    </source>
</evidence>
<keyword evidence="2 10" id="KW-0645">Protease</keyword>
<evidence type="ECO:0000256" key="7">
    <source>
        <dbReference type="ARBA" id="ARBA00068871"/>
    </source>
</evidence>
<comment type="similarity">
    <text evidence="1 10">Belongs to the peptidase A1 family.</text>
</comment>
<comment type="caution">
    <text evidence="12">The sequence shown here is derived from an EMBL/GenBank/DDBJ whole genome shotgun (WGS) entry which is preliminary data.</text>
</comment>
<dbReference type="InterPro" id="IPR032799">
    <property type="entry name" value="TAXi_C"/>
</dbReference>
<dbReference type="PANTHER" id="PTHR13683">
    <property type="entry name" value="ASPARTYL PROTEASES"/>
    <property type="match status" value="1"/>
</dbReference>
<organism evidence="12 13">
    <name type="scientific">Tetracentron sinense</name>
    <name type="common">Spur-leaf</name>
    <dbReference type="NCBI Taxonomy" id="13715"/>
    <lineage>
        <taxon>Eukaryota</taxon>
        <taxon>Viridiplantae</taxon>
        <taxon>Streptophyta</taxon>
        <taxon>Embryophyta</taxon>
        <taxon>Tracheophyta</taxon>
        <taxon>Spermatophyta</taxon>
        <taxon>Magnoliopsida</taxon>
        <taxon>Trochodendrales</taxon>
        <taxon>Trochodendraceae</taxon>
        <taxon>Tetracentron</taxon>
    </lineage>
</organism>
<evidence type="ECO:0000313" key="12">
    <source>
        <dbReference type="EMBL" id="KAF8404072.1"/>
    </source>
</evidence>
<evidence type="ECO:0000256" key="1">
    <source>
        <dbReference type="ARBA" id="ARBA00007447"/>
    </source>
</evidence>
<dbReference type="PANTHER" id="PTHR13683:SF800">
    <property type="entry name" value="EUKARYOTIC ASPARTYL PROTEASE FAMILY PROTEIN"/>
    <property type="match status" value="1"/>
</dbReference>
<dbReference type="InterPro" id="IPR032861">
    <property type="entry name" value="TAXi_N"/>
</dbReference>
<evidence type="ECO:0000313" key="13">
    <source>
        <dbReference type="Proteomes" id="UP000655225"/>
    </source>
</evidence>
<dbReference type="OrthoDB" id="2747330at2759"/>
<dbReference type="InterPro" id="IPR001461">
    <property type="entry name" value="Aspartic_peptidase_A1"/>
</dbReference>
<evidence type="ECO:0000256" key="5">
    <source>
        <dbReference type="ARBA" id="ARBA00022750"/>
    </source>
</evidence>
<evidence type="ECO:0000256" key="3">
    <source>
        <dbReference type="ARBA" id="ARBA00022729"/>
    </source>
</evidence>
<evidence type="ECO:0000256" key="6">
    <source>
        <dbReference type="ARBA" id="ARBA00022801"/>
    </source>
</evidence>
<dbReference type="EMBL" id="JABCRI010000006">
    <property type="protein sequence ID" value="KAF8404072.1"/>
    <property type="molecule type" value="Genomic_DNA"/>
</dbReference>
<keyword evidence="13" id="KW-1185">Reference proteome</keyword>
<evidence type="ECO:0000256" key="9">
    <source>
        <dbReference type="PIRSR" id="PIRSR601461-1"/>
    </source>
</evidence>
<sequence length="362" mass="40044">MSILMGDPPKQYHLDIDTGSDLTWLQCDVPGAKLTPAPRPFYRPNNKNFIRCKDPICVFHHSPENPHCETQEQCDYDIEYADHSSSMGLLVKDVFTLPFTDKSRLSPHLFFGCGYSQEVVHAAPHPHMDGVLGLSNGKSSIVSQLHNQGLIRKVIGHCISGQGEGFLFFGQDLVPPPSSGVVWTPMSDNSDKHYMSGPAELKFGGKPTGVKGLSVIFDSGSSYTYFNSIAYEASVSLVKSYLYRKPLTEALDERALRVCWKGAKPFKSISDVKKYFKPILLSFGNGVKTQLEIPPEAYLVITSHGNVCLGILNGTEAKLDNLNVIGDISLQDKMVIYDNENQQIGWITANCDKLLKSKNILL</sequence>
<dbReference type="InterPro" id="IPR033121">
    <property type="entry name" value="PEPTIDASE_A1"/>
</dbReference>
<dbReference type="Proteomes" id="UP000655225">
    <property type="component" value="Unassembled WGS sequence"/>
</dbReference>
<keyword evidence="5 10" id="KW-0064">Aspartyl protease</keyword>
<gene>
    <name evidence="12" type="ORF">HHK36_008949</name>
</gene>
<dbReference type="PROSITE" id="PS51767">
    <property type="entry name" value="PEPTIDASE_A1"/>
    <property type="match status" value="1"/>
</dbReference>
<accession>A0A835DKK8</accession>
<evidence type="ECO:0000256" key="4">
    <source>
        <dbReference type="ARBA" id="ARBA00022737"/>
    </source>
</evidence>
<proteinExistence type="inferred from homology"/>
<keyword evidence="4" id="KW-0677">Repeat</keyword>
<dbReference type="InterPro" id="IPR021109">
    <property type="entry name" value="Peptidase_aspartic_dom_sf"/>
</dbReference>
<protein>
    <recommendedName>
        <fullName evidence="7">Aspartic proteinase Asp1</fullName>
    </recommendedName>
    <alternativeName>
        <fullName evidence="8">Nucellin-like protein</fullName>
    </alternativeName>
</protein>
<feature type="domain" description="Peptidase A1" evidence="11">
    <location>
        <begin position="1"/>
        <end position="347"/>
    </location>
</feature>
<dbReference type="Pfam" id="PF14541">
    <property type="entry name" value="TAXi_C"/>
    <property type="match status" value="1"/>
</dbReference>
<name>A0A835DKK8_TETSI</name>
<dbReference type="FunFam" id="2.40.70.10:FF:000015">
    <property type="entry name" value="Aspartyl protease family protein"/>
    <property type="match status" value="1"/>
</dbReference>
<evidence type="ECO:0000256" key="2">
    <source>
        <dbReference type="ARBA" id="ARBA00022670"/>
    </source>
</evidence>
<dbReference type="Gene3D" id="2.40.70.10">
    <property type="entry name" value="Acid Proteases"/>
    <property type="match status" value="2"/>
</dbReference>
<dbReference type="FunFam" id="2.40.70.10:FF:000027">
    <property type="entry name" value="Aspartic proteinase Asp1 isoform A"/>
    <property type="match status" value="1"/>
</dbReference>
<dbReference type="OMA" id="GWITANC"/>
<dbReference type="AlphaFoldDB" id="A0A835DKK8"/>
<dbReference type="GO" id="GO:0006508">
    <property type="term" value="P:proteolysis"/>
    <property type="evidence" value="ECO:0007669"/>
    <property type="project" value="UniProtKB-KW"/>
</dbReference>
<keyword evidence="6 10" id="KW-0378">Hydrolase</keyword>
<dbReference type="GO" id="GO:0004190">
    <property type="term" value="F:aspartic-type endopeptidase activity"/>
    <property type="evidence" value="ECO:0007669"/>
    <property type="project" value="UniProtKB-KW"/>
</dbReference>
<dbReference type="Pfam" id="PF14543">
    <property type="entry name" value="TAXi_N"/>
    <property type="match status" value="1"/>
</dbReference>
<dbReference type="PROSITE" id="PS00141">
    <property type="entry name" value="ASP_PROTEASE"/>
    <property type="match status" value="2"/>
</dbReference>
<dbReference type="SUPFAM" id="SSF50630">
    <property type="entry name" value="Acid proteases"/>
    <property type="match status" value="1"/>
</dbReference>
<keyword evidence="3" id="KW-0732">Signal</keyword>
<reference evidence="12 13" key="1">
    <citation type="submission" date="2020-04" db="EMBL/GenBank/DDBJ databases">
        <title>Plant Genome Project.</title>
        <authorList>
            <person name="Zhang R.-G."/>
        </authorList>
    </citation>
    <scope>NUCLEOTIDE SEQUENCE [LARGE SCALE GENOMIC DNA]</scope>
    <source>
        <strain evidence="12">YNK0</strain>
        <tissue evidence="12">Leaf</tissue>
    </source>
</reference>
<dbReference type="PRINTS" id="PR00792">
    <property type="entry name" value="PEPSIN"/>
</dbReference>
<dbReference type="InterPro" id="IPR001969">
    <property type="entry name" value="Aspartic_peptidase_AS"/>
</dbReference>
<feature type="active site" evidence="9">
    <location>
        <position position="17"/>
    </location>
</feature>